<gene>
    <name evidence="2" type="ORF">ODALV1_LOCUS23694</name>
</gene>
<evidence type="ECO:0000313" key="2">
    <source>
        <dbReference type="EMBL" id="CAL8130364.1"/>
    </source>
</evidence>
<keyword evidence="3" id="KW-1185">Reference proteome</keyword>
<evidence type="ECO:0000313" key="3">
    <source>
        <dbReference type="Proteomes" id="UP001642540"/>
    </source>
</evidence>
<accession>A0ABP1RLW3</accession>
<feature type="transmembrane region" description="Helical" evidence="1">
    <location>
        <begin position="44"/>
        <end position="63"/>
    </location>
</feature>
<proteinExistence type="predicted"/>
<feature type="transmembrane region" description="Helical" evidence="1">
    <location>
        <begin position="153"/>
        <end position="181"/>
    </location>
</feature>
<keyword evidence="1" id="KW-1133">Transmembrane helix</keyword>
<feature type="transmembrane region" description="Helical" evidence="1">
    <location>
        <begin position="278"/>
        <end position="301"/>
    </location>
</feature>
<feature type="transmembrane region" description="Helical" evidence="1">
    <location>
        <begin position="308"/>
        <end position="330"/>
    </location>
</feature>
<name>A0ABP1RLW3_9HEXA</name>
<reference evidence="2 3" key="1">
    <citation type="submission" date="2024-08" db="EMBL/GenBank/DDBJ databases">
        <authorList>
            <person name="Cucini C."/>
            <person name="Frati F."/>
        </authorList>
    </citation>
    <scope>NUCLEOTIDE SEQUENCE [LARGE SCALE GENOMIC DNA]</scope>
</reference>
<dbReference type="EMBL" id="CAXLJM020000081">
    <property type="protein sequence ID" value="CAL8130364.1"/>
    <property type="molecule type" value="Genomic_DNA"/>
</dbReference>
<organism evidence="2 3">
    <name type="scientific">Orchesella dallaii</name>
    <dbReference type="NCBI Taxonomy" id="48710"/>
    <lineage>
        <taxon>Eukaryota</taxon>
        <taxon>Metazoa</taxon>
        <taxon>Ecdysozoa</taxon>
        <taxon>Arthropoda</taxon>
        <taxon>Hexapoda</taxon>
        <taxon>Collembola</taxon>
        <taxon>Entomobryomorpha</taxon>
        <taxon>Entomobryoidea</taxon>
        <taxon>Orchesellidae</taxon>
        <taxon>Orchesellinae</taxon>
        <taxon>Orchesella</taxon>
    </lineage>
</organism>
<protein>
    <recommendedName>
        <fullName evidence="4">Odorant receptor</fullName>
    </recommendedName>
</protein>
<evidence type="ECO:0000256" key="1">
    <source>
        <dbReference type="SAM" id="Phobius"/>
    </source>
</evidence>
<keyword evidence="1" id="KW-0812">Transmembrane</keyword>
<sequence>MATPLVQQSFTANELMSKHLGYSKFIIRWSTHKNTFESSSKVSVWHFTAGIAMTVLYSTVMIVSRIMQKIDSSTTHIIDEQHYAILTLFHLDWIISTGLNYCYFRWHGDMIGYTNRLIYYQNHYMNREIDSQFDLKKIYQEVHQLLKGEHCDLIGLMLLYIVHFLAVVAHFSAIVLGLIGVDPYAIASINIIPKEYESFRTSGWFSLITFPFFLIFVMEACRTLRTTLLLGISMTQITITCIQDIFRRTAVDGQMPESIRLYQLLYIVHLHYGPCGNLVAVLMGIGYFIGASTGAISLIGFRFMHPAIYIMFPLIWLVVLIAMLVALPYAERSYELTRDLIKKWQYMLAGEQRKNAKYYGMKVRTLRQIGFKCGSVGNICEQTKTIYLGALINDTTNILLLFRSA</sequence>
<dbReference type="Proteomes" id="UP001642540">
    <property type="component" value="Unassembled WGS sequence"/>
</dbReference>
<keyword evidence="1" id="KW-0472">Membrane</keyword>
<feature type="transmembrane region" description="Helical" evidence="1">
    <location>
        <begin position="201"/>
        <end position="221"/>
    </location>
</feature>
<comment type="caution">
    <text evidence="2">The sequence shown here is derived from an EMBL/GenBank/DDBJ whole genome shotgun (WGS) entry which is preliminary data.</text>
</comment>
<evidence type="ECO:0008006" key="4">
    <source>
        <dbReference type="Google" id="ProtNLM"/>
    </source>
</evidence>